<keyword evidence="2 7" id="KW-0812">Transmembrane</keyword>
<keyword evidence="5 7" id="KW-1133">Transmembrane helix</keyword>
<dbReference type="Pfam" id="PF03896">
    <property type="entry name" value="TRAP_alpha"/>
    <property type="match status" value="1"/>
</dbReference>
<evidence type="ECO:0000256" key="2">
    <source>
        <dbReference type="ARBA" id="ARBA00022692"/>
    </source>
</evidence>
<dbReference type="Proteomes" id="UP000265515">
    <property type="component" value="Unassembled WGS sequence"/>
</dbReference>
<proteinExistence type="inferred from homology"/>
<protein>
    <recommendedName>
        <fullName evidence="7">Translocon-associated protein subunit alpha</fullName>
        <shortName evidence="7">TRAP-alpha</shortName>
    </recommendedName>
    <alternativeName>
        <fullName evidence="7">Signal sequence receptor subunit alpha</fullName>
    </alternativeName>
</protein>
<evidence type="ECO:0000256" key="6">
    <source>
        <dbReference type="ARBA" id="ARBA00023136"/>
    </source>
</evidence>
<dbReference type="InterPro" id="IPR005595">
    <property type="entry name" value="TRAP_alpha"/>
</dbReference>
<comment type="caution">
    <text evidence="10">The sequence shown here is derived from an EMBL/GenBank/DDBJ whole genome shotgun (WGS) entry which is preliminary data.</text>
</comment>
<evidence type="ECO:0000256" key="9">
    <source>
        <dbReference type="SAM" id="SignalP"/>
    </source>
</evidence>
<comment type="domain">
    <text evidence="7">Shows a remarkable charge distribution with the N-terminus being highly negatively charged, and the cytoplasmic C-terminus positively charged.</text>
</comment>
<reference evidence="10 11" key="1">
    <citation type="journal article" date="2018" name="Cell">
        <title>The Chara Genome: Secondary Complexity and Implications for Plant Terrestrialization.</title>
        <authorList>
            <person name="Nishiyama T."/>
            <person name="Sakayama H."/>
            <person name="Vries J.D."/>
            <person name="Buschmann H."/>
            <person name="Saint-Marcoux D."/>
            <person name="Ullrich K.K."/>
            <person name="Haas F.B."/>
            <person name="Vanderstraeten L."/>
            <person name="Becker D."/>
            <person name="Lang D."/>
            <person name="Vosolsobe S."/>
            <person name="Rombauts S."/>
            <person name="Wilhelmsson P.K.I."/>
            <person name="Janitza P."/>
            <person name="Kern R."/>
            <person name="Heyl A."/>
            <person name="Rumpler F."/>
            <person name="Villalobos L.I.A.C."/>
            <person name="Clay J.M."/>
            <person name="Skokan R."/>
            <person name="Toyoda A."/>
            <person name="Suzuki Y."/>
            <person name="Kagoshima H."/>
            <person name="Schijlen E."/>
            <person name="Tajeshwar N."/>
            <person name="Catarino B."/>
            <person name="Hetherington A.J."/>
            <person name="Saltykova A."/>
            <person name="Bonnot C."/>
            <person name="Breuninger H."/>
            <person name="Symeonidi A."/>
            <person name="Radhakrishnan G.V."/>
            <person name="Van Nieuwerburgh F."/>
            <person name="Deforce D."/>
            <person name="Chang C."/>
            <person name="Karol K.G."/>
            <person name="Hedrich R."/>
            <person name="Ulvskov P."/>
            <person name="Glockner G."/>
            <person name="Delwiche C.F."/>
            <person name="Petrasek J."/>
            <person name="Van de Peer Y."/>
            <person name="Friml J."/>
            <person name="Beilby M."/>
            <person name="Dolan L."/>
            <person name="Kohara Y."/>
            <person name="Sugano S."/>
            <person name="Fujiyama A."/>
            <person name="Delaux P.-M."/>
            <person name="Quint M."/>
            <person name="TheiBen G."/>
            <person name="Hagemann M."/>
            <person name="Harholt J."/>
            <person name="Dunand C."/>
            <person name="Zachgo S."/>
            <person name="Langdale J."/>
            <person name="Maumus F."/>
            <person name="Straeten D.V.D."/>
            <person name="Gould S.B."/>
            <person name="Rensing S.A."/>
        </authorList>
    </citation>
    <scope>NUCLEOTIDE SEQUENCE [LARGE SCALE GENOMIC DNA]</scope>
    <source>
        <strain evidence="10 11">S276</strain>
    </source>
</reference>
<dbReference type="GO" id="GO:0005789">
    <property type="term" value="C:endoplasmic reticulum membrane"/>
    <property type="evidence" value="ECO:0007669"/>
    <property type="project" value="UniProtKB-SubCell"/>
</dbReference>
<dbReference type="PANTHER" id="PTHR12924:SF0">
    <property type="entry name" value="TRANSLOCON-ASSOCIATED PROTEIN SUBUNIT ALPHA"/>
    <property type="match status" value="1"/>
</dbReference>
<evidence type="ECO:0000256" key="4">
    <source>
        <dbReference type="ARBA" id="ARBA00022824"/>
    </source>
</evidence>
<feature type="region of interest" description="Disordered" evidence="8">
    <location>
        <begin position="244"/>
        <end position="295"/>
    </location>
</feature>
<dbReference type="EMBL" id="BFEA01000170">
    <property type="protein sequence ID" value="GBG72673.1"/>
    <property type="molecule type" value="Genomic_DNA"/>
</dbReference>
<evidence type="ECO:0000313" key="11">
    <source>
        <dbReference type="Proteomes" id="UP000265515"/>
    </source>
</evidence>
<keyword evidence="3 7" id="KW-0732">Signal</keyword>
<dbReference type="PANTHER" id="PTHR12924">
    <property type="entry name" value="TRANSLOCON-ASSOCIATED PROTEIN, ALPHA SUBUNIT"/>
    <property type="match status" value="1"/>
</dbReference>
<keyword evidence="7" id="KW-0106">Calcium</keyword>
<keyword evidence="4 7" id="KW-0256">Endoplasmic reticulum</keyword>
<feature type="signal peptide" evidence="9">
    <location>
        <begin position="1"/>
        <end position="24"/>
    </location>
</feature>
<gene>
    <name evidence="10" type="ORF">CBR_g12244</name>
</gene>
<evidence type="ECO:0000256" key="8">
    <source>
        <dbReference type="SAM" id="MobiDB-lite"/>
    </source>
</evidence>
<evidence type="ECO:0000256" key="3">
    <source>
        <dbReference type="ARBA" id="ARBA00022729"/>
    </source>
</evidence>
<accession>A0A388KRW0</accession>
<sequence>MASSRTRMPLAVLLLTTLLLLGAGTLLIVRGDGAADGDGTASGADTVAVVGSDGGDEPVEDMALGPAPGVDLAVVFPKSKDKLLPAGQPASVLLGINNGAESDVKVTEIRATLNYPYNHSYVFQKFSPQDFEHGDVPLGVQASFAYEFVPSVQLQPREYSLVATVFYEVDGQPHSAVFYNGTIEIVEPSGVFSGETLFLVTLGIAVITLIGMWLHQQFQRFTKNQRSIRPKKIEMGTKTLDETNPWLQGTAVDMKKSKSIAQPRKSETKKKQKSKDKDDDSKKQKPKEKDEDSKK</sequence>
<dbReference type="OrthoDB" id="1926781at2759"/>
<evidence type="ECO:0000256" key="5">
    <source>
        <dbReference type="ARBA" id="ARBA00022989"/>
    </source>
</evidence>
<name>A0A388KRW0_CHABU</name>
<feature type="transmembrane region" description="Helical" evidence="7">
    <location>
        <begin position="196"/>
        <end position="214"/>
    </location>
</feature>
<evidence type="ECO:0000256" key="1">
    <source>
        <dbReference type="ARBA" id="ARBA00004115"/>
    </source>
</evidence>
<keyword evidence="6 7" id="KW-0472">Membrane</keyword>
<comment type="subcellular location">
    <subcellularLocation>
        <location evidence="1 7">Endoplasmic reticulum membrane</location>
        <topology evidence="1 7">Single-pass type I membrane protein</topology>
    </subcellularLocation>
</comment>
<comment type="function">
    <text evidence="7">TRAP proteins are part of a complex whose function is to bind calcium to the ER membrane and thereby regulate the retention of ER resident proteins. May be involved in the recycling of the translocation apparatus after completion of the translocation process or may function as a membrane-bound chaperone facilitating folding of translocated proteins.</text>
</comment>
<dbReference type="Gramene" id="GBG72673">
    <property type="protein sequence ID" value="GBG72673"/>
    <property type="gene ID" value="CBR_g12244"/>
</dbReference>
<keyword evidence="11" id="KW-1185">Reference proteome</keyword>
<comment type="similarity">
    <text evidence="7">Belongs to the TRAP-alpha family.</text>
</comment>
<comment type="subunit">
    <text evidence="7">Heterotetramer of TRAP-alpha, TRAP-beta, TRAP-delta and TRAP-gamma.</text>
</comment>
<evidence type="ECO:0000256" key="7">
    <source>
        <dbReference type="RuleBase" id="RU368074"/>
    </source>
</evidence>
<dbReference type="AlphaFoldDB" id="A0A388KRW0"/>
<organism evidence="10 11">
    <name type="scientific">Chara braunii</name>
    <name type="common">Braun's stonewort</name>
    <dbReference type="NCBI Taxonomy" id="69332"/>
    <lineage>
        <taxon>Eukaryota</taxon>
        <taxon>Viridiplantae</taxon>
        <taxon>Streptophyta</taxon>
        <taxon>Charophyceae</taxon>
        <taxon>Charales</taxon>
        <taxon>Characeae</taxon>
        <taxon>Chara</taxon>
    </lineage>
</organism>
<evidence type="ECO:0000313" key="10">
    <source>
        <dbReference type="EMBL" id="GBG72673.1"/>
    </source>
</evidence>
<feature type="compositionally biased region" description="Basic and acidic residues" evidence="8">
    <location>
        <begin position="275"/>
        <end position="295"/>
    </location>
</feature>
<feature type="chain" id="PRO_5017381907" description="Translocon-associated protein subunit alpha" evidence="9">
    <location>
        <begin position="25"/>
        <end position="295"/>
    </location>
</feature>